<gene>
    <name evidence="1" type="ordered locus">Cgl1549</name>
</gene>
<dbReference type="BioCyc" id="CORYNE:G18NG-11134-MONOMER"/>
<keyword evidence="2" id="KW-1185">Reference proteome</keyword>
<sequence length="119" mass="13352">MCTQCRSMQRLSILQGIFQIGRIRYLCRSQRNLAHLGRLELGNRNFLIREALRGLTWFTGANLTSLLRSSSFLLGSKDLIIEETVTPLVGAGESTSESVAEQLVAKINVVPTTEIRRFI</sequence>
<dbReference type="Proteomes" id="UP000000582">
    <property type="component" value="Chromosome"/>
</dbReference>
<dbReference type="EMBL" id="BA000036">
    <property type="protein sequence ID" value="BAB98942.1"/>
    <property type="molecule type" value="Genomic_DNA"/>
</dbReference>
<protein>
    <submittedName>
        <fullName evidence="1">Uncharacterized protein</fullName>
    </submittedName>
</protein>
<evidence type="ECO:0000313" key="2">
    <source>
        <dbReference type="Proteomes" id="UP000000582"/>
    </source>
</evidence>
<accession>Q8NQ89</accession>
<name>Q8NQ89_CORGL</name>
<organism evidence="1 2">
    <name type="scientific">Corynebacterium glutamicum (strain ATCC 13032 / DSM 20300 / JCM 1318 / BCRC 11384 / CCUG 27702 / LMG 3730 / NBRC 12168 / NCIMB 10025 / NRRL B-2784 / 534)</name>
    <dbReference type="NCBI Taxonomy" id="196627"/>
    <lineage>
        <taxon>Bacteria</taxon>
        <taxon>Bacillati</taxon>
        <taxon>Actinomycetota</taxon>
        <taxon>Actinomycetes</taxon>
        <taxon>Mycobacteriales</taxon>
        <taxon>Corynebacteriaceae</taxon>
        <taxon>Corynebacterium</taxon>
    </lineage>
</organism>
<reference evidence="2" key="1">
    <citation type="journal article" date="2003" name="Appl. Microbiol. Biotechnol.">
        <title>The Corynebacterium glutamicum genome: features and impacts on biotechnological processes.</title>
        <authorList>
            <person name="Ikeda M."/>
            <person name="Nakagawa S."/>
        </authorList>
    </citation>
    <scope>NUCLEOTIDE SEQUENCE [LARGE SCALE GENOMIC DNA]</scope>
    <source>
        <strain evidence="2">ATCC 13032 / DSM 20300 / BCRC 11384 / JCM 1318 / LMG 3730 / NCIMB 10025</strain>
    </source>
</reference>
<dbReference type="KEGG" id="cgl:Cgl1549"/>
<dbReference type="AlphaFoldDB" id="Q8NQ89"/>
<dbReference type="HOGENOM" id="CLU_2057439_0_0_11"/>
<evidence type="ECO:0000313" key="1">
    <source>
        <dbReference type="EMBL" id="BAB98942.1"/>
    </source>
</evidence>
<proteinExistence type="predicted"/>